<accession>A0A917XPC5</accession>
<evidence type="ECO:0000313" key="2">
    <source>
        <dbReference type="EMBL" id="GGN46141.1"/>
    </source>
</evidence>
<organism evidence="2 3">
    <name type="scientific">Streptomyces fuscichromogenes</name>
    <dbReference type="NCBI Taxonomy" id="1324013"/>
    <lineage>
        <taxon>Bacteria</taxon>
        <taxon>Bacillati</taxon>
        <taxon>Actinomycetota</taxon>
        <taxon>Actinomycetes</taxon>
        <taxon>Kitasatosporales</taxon>
        <taxon>Streptomycetaceae</taxon>
        <taxon>Streptomyces</taxon>
    </lineage>
</organism>
<reference evidence="2" key="1">
    <citation type="journal article" date="2014" name="Int. J. Syst. Evol. Microbiol.">
        <title>Complete genome sequence of Corynebacterium casei LMG S-19264T (=DSM 44701T), isolated from a smear-ripened cheese.</title>
        <authorList>
            <consortium name="US DOE Joint Genome Institute (JGI-PGF)"/>
            <person name="Walter F."/>
            <person name="Albersmeier A."/>
            <person name="Kalinowski J."/>
            <person name="Ruckert C."/>
        </authorList>
    </citation>
    <scope>NUCLEOTIDE SEQUENCE</scope>
    <source>
        <strain evidence="2">CGMCC 4.7110</strain>
    </source>
</reference>
<dbReference type="AlphaFoldDB" id="A0A917XPC5"/>
<name>A0A917XPC5_9ACTN</name>
<protein>
    <submittedName>
        <fullName evidence="2">Uncharacterized protein</fullName>
    </submittedName>
</protein>
<reference evidence="2" key="2">
    <citation type="submission" date="2020-09" db="EMBL/GenBank/DDBJ databases">
        <authorList>
            <person name="Sun Q."/>
            <person name="Zhou Y."/>
        </authorList>
    </citation>
    <scope>NUCLEOTIDE SEQUENCE</scope>
    <source>
        <strain evidence="2">CGMCC 4.7110</strain>
    </source>
</reference>
<comment type="caution">
    <text evidence="2">The sequence shown here is derived from an EMBL/GenBank/DDBJ whole genome shotgun (WGS) entry which is preliminary data.</text>
</comment>
<dbReference type="Proteomes" id="UP000653411">
    <property type="component" value="Unassembled WGS sequence"/>
</dbReference>
<proteinExistence type="predicted"/>
<feature type="region of interest" description="Disordered" evidence="1">
    <location>
        <begin position="1"/>
        <end position="53"/>
    </location>
</feature>
<sequence length="73" mass="7450">MGHGGHGDGPEAQEWGVDGDPAVVPLEVVQEPPGLGQEGRRGGPPGTVRRVPDAPLDILTDAVAPFDRDGGFA</sequence>
<dbReference type="EMBL" id="BMML01000051">
    <property type="protein sequence ID" value="GGN46141.1"/>
    <property type="molecule type" value="Genomic_DNA"/>
</dbReference>
<evidence type="ECO:0000313" key="3">
    <source>
        <dbReference type="Proteomes" id="UP000653411"/>
    </source>
</evidence>
<keyword evidence="3" id="KW-1185">Reference proteome</keyword>
<evidence type="ECO:0000256" key="1">
    <source>
        <dbReference type="SAM" id="MobiDB-lite"/>
    </source>
</evidence>
<gene>
    <name evidence="2" type="ORF">GCM10011578_098750</name>
</gene>